<dbReference type="PANTHER" id="PTHR28202">
    <property type="entry name" value="ASSEMBLY FACTOR CBP4"/>
    <property type="match status" value="1"/>
</dbReference>
<gene>
    <name evidence="12" type="primary">Piso0_001695</name>
    <name evidence="12" type="ORF">GNLVRS01_PISO0F12039g</name>
</gene>
<dbReference type="PANTHER" id="PTHR28202:SF1">
    <property type="entry name" value="ASSEMBLY FACTOR CBP4"/>
    <property type="match status" value="1"/>
</dbReference>
<protein>
    <recommendedName>
        <fullName evidence="10">Cytochrome b mRNA-processing protein 4</fullName>
    </recommendedName>
</protein>
<evidence type="ECO:0000256" key="5">
    <source>
        <dbReference type="ARBA" id="ARBA00022989"/>
    </source>
</evidence>
<comment type="similarity">
    <text evidence="2 10">Belongs to the CBP4 family.</text>
</comment>
<evidence type="ECO:0000256" key="2">
    <source>
        <dbReference type="ARBA" id="ARBA00006780"/>
    </source>
</evidence>
<dbReference type="InParanoid" id="G8YLH1"/>
<organism evidence="12 13">
    <name type="scientific">Pichia sorbitophila (strain ATCC MYA-4447 / BCRC 22081 / CBS 7064 / NBRC 10061 / NRRL Y-12695)</name>
    <name type="common">Hybrid yeast</name>
    <dbReference type="NCBI Taxonomy" id="559304"/>
    <lineage>
        <taxon>Eukaryota</taxon>
        <taxon>Fungi</taxon>
        <taxon>Dikarya</taxon>
        <taxon>Ascomycota</taxon>
        <taxon>Saccharomycotina</taxon>
        <taxon>Pichiomycetes</taxon>
        <taxon>Debaryomycetaceae</taxon>
        <taxon>Millerozyma</taxon>
    </lineage>
</organism>
<evidence type="ECO:0000313" key="12">
    <source>
        <dbReference type="EMBL" id="CCE88905.1"/>
    </source>
</evidence>
<evidence type="ECO:0000256" key="3">
    <source>
        <dbReference type="ARBA" id="ARBA00022692"/>
    </source>
</evidence>
<dbReference type="InterPro" id="IPR012420">
    <property type="entry name" value="Cbp4"/>
</dbReference>
<keyword evidence="5 10" id="KW-1133">Transmembrane helix</keyword>
<feature type="compositionally biased region" description="Basic and acidic residues" evidence="11">
    <location>
        <begin position="86"/>
        <end position="96"/>
    </location>
</feature>
<evidence type="ECO:0000256" key="4">
    <source>
        <dbReference type="ARBA" id="ARBA00022792"/>
    </source>
</evidence>
<dbReference type="OMA" id="YRWARVG"/>
<dbReference type="OrthoDB" id="5576752at2759"/>
<dbReference type="GO" id="GO:0005743">
    <property type="term" value="C:mitochondrial inner membrane"/>
    <property type="evidence" value="ECO:0007669"/>
    <property type="project" value="UniProtKB-SubCell"/>
</dbReference>
<dbReference type="eggNOG" id="ENOG502S2G8">
    <property type="taxonomic scope" value="Eukaryota"/>
</dbReference>
<evidence type="ECO:0000256" key="9">
    <source>
        <dbReference type="ARBA" id="ARBA00025413"/>
    </source>
</evidence>
<accession>G8YLH1</accession>
<comment type="subcellular location">
    <subcellularLocation>
        <location evidence="1 10">Mitochondrion inner membrane</location>
        <topology evidence="1 10">Single-pass membrane protein</topology>
    </subcellularLocation>
</comment>
<proteinExistence type="inferred from homology"/>
<dbReference type="HOGENOM" id="CLU_147520_0_0_1"/>
<evidence type="ECO:0000256" key="10">
    <source>
        <dbReference type="RuleBase" id="RU368005"/>
    </source>
</evidence>
<keyword evidence="6 10" id="KW-0496">Mitochondrion</keyword>
<evidence type="ECO:0000256" key="8">
    <source>
        <dbReference type="ARBA" id="ARBA00023186"/>
    </source>
</evidence>
<comment type="function">
    <text evidence="9 10">Essential for the assembly of ubiquinol-cytochrome c reductase. It has a direct effect on the correct occurrence of the Rieske protein, core 4, core 5 and apocytochrome b.</text>
</comment>
<keyword evidence="3 10" id="KW-0812">Transmembrane</keyword>
<dbReference type="Proteomes" id="UP000005222">
    <property type="component" value="Chromosome F"/>
</dbReference>
<evidence type="ECO:0000313" key="13">
    <source>
        <dbReference type="Proteomes" id="UP000005222"/>
    </source>
</evidence>
<keyword evidence="7 10" id="KW-0472">Membrane</keyword>
<evidence type="ECO:0000256" key="7">
    <source>
        <dbReference type="ARBA" id="ARBA00023136"/>
    </source>
</evidence>
<dbReference type="EMBL" id="FO082054">
    <property type="protein sequence ID" value="CCE88905.1"/>
    <property type="molecule type" value="Genomic_DNA"/>
</dbReference>
<evidence type="ECO:0000256" key="1">
    <source>
        <dbReference type="ARBA" id="ARBA00004434"/>
    </source>
</evidence>
<evidence type="ECO:0000256" key="6">
    <source>
        <dbReference type="ARBA" id="ARBA00023128"/>
    </source>
</evidence>
<dbReference type="GO" id="GO:0034551">
    <property type="term" value="P:mitochondrial respiratory chain complex III assembly"/>
    <property type="evidence" value="ECO:0007669"/>
    <property type="project" value="TreeGrafter"/>
</dbReference>
<feature type="compositionally biased region" description="Basic and acidic residues" evidence="11">
    <location>
        <begin position="104"/>
        <end position="113"/>
    </location>
</feature>
<keyword evidence="8 10" id="KW-0143">Chaperone</keyword>
<feature type="transmembrane region" description="Helical" evidence="10">
    <location>
        <begin position="6"/>
        <end position="28"/>
    </location>
</feature>
<dbReference type="AlphaFoldDB" id="G8YLH1"/>
<reference evidence="12 13" key="1">
    <citation type="journal article" date="2012" name="G3 (Bethesda)">
        <title>Pichia sorbitophila, an interspecies yeast hybrid reveals early steps of genome resolution following polyploidization.</title>
        <authorList>
            <person name="Leh Louis V."/>
            <person name="Despons L."/>
            <person name="Friedrich A."/>
            <person name="Martin T."/>
            <person name="Durrens P."/>
            <person name="Casaregola S."/>
            <person name="Neuveglise C."/>
            <person name="Fairhead C."/>
            <person name="Marck C."/>
            <person name="Cruz J.A."/>
            <person name="Straub M.L."/>
            <person name="Kugler V."/>
            <person name="Sacerdot C."/>
            <person name="Uzunov Z."/>
            <person name="Thierry A."/>
            <person name="Weiss S."/>
            <person name="Bleykasten C."/>
            <person name="De Montigny J."/>
            <person name="Jacques N."/>
            <person name="Jung P."/>
            <person name="Lemaire M."/>
            <person name="Mallet S."/>
            <person name="Morel G."/>
            <person name="Richard G.F."/>
            <person name="Sarkar A."/>
            <person name="Savel G."/>
            <person name="Schacherer J."/>
            <person name="Seret M.L."/>
            <person name="Talla E."/>
            <person name="Samson G."/>
            <person name="Jubin C."/>
            <person name="Poulain J."/>
            <person name="Vacherie B."/>
            <person name="Barbe V."/>
            <person name="Pelletier E."/>
            <person name="Sherman D.J."/>
            <person name="Westhof E."/>
            <person name="Weissenbach J."/>
            <person name="Baret P.V."/>
            <person name="Wincker P."/>
            <person name="Gaillardin C."/>
            <person name="Dujon B."/>
            <person name="Souciet J.L."/>
        </authorList>
    </citation>
    <scope>NUCLEOTIDE SEQUENCE [LARGE SCALE GENOMIC DNA]</scope>
    <source>
        <strain evidence="13">ATCC MYA-4447 / BCRC 22081 / CBS 7064 / NBRC 10061 / NRRL Y-12695</strain>
    </source>
</reference>
<feature type="region of interest" description="Disordered" evidence="11">
    <location>
        <begin position="78"/>
        <end position="113"/>
    </location>
</feature>
<sequence>MSTKPVWYRWARVFVVGGAIIGTGVTLFKYTVPTDEQLIAQFSPEIKEEYLKNRELRRREQQALMELVKETSASNDPIWMTGKIKSPFEREGRNTDPRLATMEDSYRTEGEDARREEVLKASAELSETEDLLQRKKSWWTFWK</sequence>
<name>G8YLH1_PICSO</name>
<evidence type="ECO:0000256" key="11">
    <source>
        <dbReference type="SAM" id="MobiDB-lite"/>
    </source>
</evidence>
<keyword evidence="13" id="KW-1185">Reference proteome</keyword>
<keyword evidence="4 10" id="KW-0999">Mitochondrion inner membrane</keyword>
<dbReference type="Pfam" id="PF07960">
    <property type="entry name" value="CBP4"/>
    <property type="match status" value="1"/>
</dbReference>
<dbReference type="STRING" id="559304.G8YLH1"/>
<dbReference type="FunCoup" id="G8YLH1">
    <property type="interactions" value="78"/>
</dbReference>